<dbReference type="GO" id="GO:0005509">
    <property type="term" value="F:calcium ion binding"/>
    <property type="evidence" value="ECO:0007669"/>
    <property type="project" value="InterPro"/>
</dbReference>
<keyword evidence="1" id="KW-0732">Signal</keyword>
<evidence type="ECO:0000313" key="3">
    <source>
        <dbReference type="Proteomes" id="UP000242188"/>
    </source>
</evidence>
<dbReference type="GO" id="GO:0007160">
    <property type="term" value="P:cell-matrix adhesion"/>
    <property type="evidence" value="ECO:0007669"/>
    <property type="project" value="InterPro"/>
</dbReference>
<keyword evidence="3" id="KW-1185">Reference proteome</keyword>
<evidence type="ECO:0000256" key="1">
    <source>
        <dbReference type="SAM" id="SignalP"/>
    </source>
</evidence>
<dbReference type="GO" id="GO:0005576">
    <property type="term" value="C:extracellular region"/>
    <property type="evidence" value="ECO:0007669"/>
    <property type="project" value="InterPro"/>
</dbReference>
<sequence>MDAFIKCLLFLSILSITAAILQNEIGVHCTFPPSWQSKVFFESGELIMSIPELMNATGTYYYDYPSQQMRLDLKGLASLGNVPLSNTYIWHFNESTVYIIDNDNHTCTKDKDSDYIWNPWNGVPLDAHSDWHGGVGDFQQITEHFTLIRKELYADVILTLDVKVGKVCPPIRYNNQDKDYDPASGAIVNYEFVDPQDLSDHSVFTLPSFCASAKSSQHSLMGRRSFSPRFHRLFMG</sequence>
<comment type="caution">
    <text evidence="2">The sequence shown here is derived from an EMBL/GenBank/DDBJ whole genome shotgun (WGS) entry which is preliminary data.</text>
</comment>
<dbReference type="PANTHER" id="PTHR10697:SF1">
    <property type="entry name" value="MAMMALIAN EPENDYMIN-RELATED PROTEIN 1"/>
    <property type="match status" value="1"/>
</dbReference>
<feature type="chain" id="PRO_5011990213" evidence="1">
    <location>
        <begin position="20"/>
        <end position="236"/>
    </location>
</feature>
<dbReference type="PANTHER" id="PTHR10697">
    <property type="entry name" value="MAMMALIAN EPENDYMIN-RELATED PROTEIN 1"/>
    <property type="match status" value="1"/>
</dbReference>
<dbReference type="AlphaFoldDB" id="A0A210QKS6"/>
<dbReference type="Proteomes" id="UP000242188">
    <property type="component" value="Unassembled WGS sequence"/>
</dbReference>
<reference evidence="2 3" key="1">
    <citation type="journal article" date="2017" name="Nat. Ecol. Evol.">
        <title>Scallop genome provides insights into evolution of bilaterian karyotype and development.</title>
        <authorList>
            <person name="Wang S."/>
            <person name="Zhang J."/>
            <person name="Jiao W."/>
            <person name="Li J."/>
            <person name="Xun X."/>
            <person name="Sun Y."/>
            <person name="Guo X."/>
            <person name="Huan P."/>
            <person name="Dong B."/>
            <person name="Zhang L."/>
            <person name="Hu X."/>
            <person name="Sun X."/>
            <person name="Wang J."/>
            <person name="Zhao C."/>
            <person name="Wang Y."/>
            <person name="Wang D."/>
            <person name="Huang X."/>
            <person name="Wang R."/>
            <person name="Lv J."/>
            <person name="Li Y."/>
            <person name="Zhang Z."/>
            <person name="Liu B."/>
            <person name="Lu W."/>
            <person name="Hui Y."/>
            <person name="Liang J."/>
            <person name="Zhou Z."/>
            <person name="Hou R."/>
            <person name="Li X."/>
            <person name="Liu Y."/>
            <person name="Li H."/>
            <person name="Ning X."/>
            <person name="Lin Y."/>
            <person name="Zhao L."/>
            <person name="Xing Q."/>
            <person name="Dou J."/>
            <person name="Li Y."/>
            <person name="Mao J."/>
            <person name="Guo H."/>
            <person name="Dou H."/>
            <person name="Li T."/>
            <person name="Mu C."/>
            <person name="Jiang W."/>
            <person name="Fu Q."/>
            <person name="Fu X."/>
            <person name="Miao Y."/>
            <person name="Liu J."/>
            <person name="Yu Q."/>
            <person name="Li R."/>
            <person name="Liao H."/>
            <person name="Li X."/>
            <person name="Kong Y."/>
            <person name="Jiang Z."/>
            <person name="Chourrout D."/>
            <person name="Li R."/>
            <person name="Bao Z."/>
        </authorList>
    </citation>
    <scope>NUCLEOTIDE SEQUENCE [LARGE SCALE GENOMIC DNA]</scope>
    <source>
        <strain evidence="2 3">PY_sf001</strain>
    </source>
</reference>
<accession>A0A210QKS6</accession>
<dbReference type="InterPro" id="IPR001299">
    <property type="entry name" value="Ependymin"/>
</dbReference>
<name>A0A210QKS6_MIZYE</name>
<protein>
    <submittedName>
        <fullName evidence="2">Uncharacterized protein</fullName>
    </submittedName>
</protein>
<dbReference type="OrthoDB" id="6084362at2759"/>
<feature type="signal peptide" evidence="1">
    <location>
        <begin position="1"/>
        <end position="19"/>
    </location>
</feature>
<gene>
    <name evidence="2" type="ORF">KP79_PYT14689</name>
</gene>
<dbReference type="GO" id="GO:0005764">
    <property type="term" value="C:lysosome"/>
    <property type="evidence" value="ECO:0007669"/>
    <property type="project" value="TreeGrafter"/>
</dbReference>
<proteinExistence type="predicted"/>
<evidence type="ECO:0000313" key="2">
    <source>
        <dbReference type="EMBL" id="OWF49340.1"/>
    </source>
</evidence>
<organism evidence="2 3">
    <name type="scientific">Mizuhopecten yessoensis</name>
    <name type="common">Japanese scallop</name>
    <name type="synonym">Patinopecten yessoensis</name>
    <dbReference type="NCBI Taxonomy" id="6573"/>
    <lineage>
        <taxon>Eukaryota</taxon>
        <taxon>Metazoa</taxon>
        <taxon>Spiralia</taxon>
        <taxon>Lophotrochozoa</taxon>
        <taxon>Mollusca</taxon>
        <taxon>Bivalvia</taxon>
        <taxon>Autobranchia</taxon>
        <taxon>Pteriomorphia</taxon>
        <taxon>Pectinida</taxon>
        <taxon>Pectinoidea</taxon>
        <taxon>Pectinidae</taxon>
        <taxon>Mizuhopecten</taxon>
    </lineage>
</organism>
<dbReference type="EMBL" id="NEDP02003157">
    <property type="protein sequence ID" value="OWF49340.1"/>
    <property type="molecule type" value="Genomic_DNA"/>
</dbReference>